<dbReference type="EMBL" id="ML119709">
    <property type="protein sequence ID" value="RPA78636.1"/>
    <property type="molecule type" value="Genomic_DNA"/>
</dbReference>
<protein>
    <submittedName>
        <fullName evidence="2">Uncharacterized protein</fullName>
    </submittedName>
</protein>
<dbReference type="AlphaFoldDB" id="A0A3N4HZT5"/>
<evidence type="ECO:0000313" key="2">
    <source>
        <dbReference type="EMBL" id="RPA78636.1"/>
    </source>
</evidence>
<proteinExistence type="predicted"/>
<evidence type="ECO:0000256" key="1">
    <source>
        <dbReference type="SAM" id="MobiDB-lite"/>
    </source>
</evidence>
<reference evidence="2 3" key="1">
    <citation type="journal article" date="2018" name="Nat. Ecol. Evol.">
        <title>Pezizomycetes genomes reveal the molecular basis of ectomycorrhizal truffle lifestyle.</title>
        <authorList>
            <person name="Murat C."/>
            <person name="Payen T."/>
            <person name="Noel B."/>
            <person name="Kuo A."/>
            <person name="Morin E."/>
            <person name="Chen J."/>
            <person name="Kohler A."/>
            <person name="Krizsan K."/>
            <person name="Balestrini R."/>
            <person name="Da Silva C."/>
            <person name="Montanini B."/>
            <person name="Hainaut M."/>
            <person name="Levati E."/>
            <person name="Barry K.W."/>
            <person name="Belfiori B."/>
            <person name="Cichocki N."/>
            <person name="Clum A."/>
            <person name="Dockter R.B."/>
            <person name="Fauchery L."/>
            <person name="Guy J."/>
            <person name="Iotti M."/>
            <person name="Le Tacon F."/>
            <person name="Lindquist E.A."/>
            <person name="Lipzen A."/>
            <person name="Malagnac F."/>
            <person name="Mello A."/>
            <person name="Molinier V."/>
            <person name="Miyauchi S."/>
            <person name="Poulain J."/>
            <person name="Riccioni C."/>
            <person name="Rubini A."/>
            <person name="Sitrit Y."/>
            <person name="Splivallo R."/>
            <person name="Traeger S."/>
            <person name="Wang M."/>
            <person name="Zifcakova L."/>
            <person name="Wipf D."/>
            <person name="Zambonelli A."/>
            <person name="Paolocci F."/>
            <person name="Nowrousian M."/>
            <person name="Ottonello S."/>
            <person name="Baldrian P."/>
            <person name="Spatafora J.W."/>
            <person name="Henrissat B."/>
            <person name="Nagy L.G."/>
            <person name="Aury J.M."/>
            <person name="Wincker P."/>
            <person name="Grigoriev I.V."/>
            <person name="Bonfante P."/>
            <person name="Martin F.M."/>
        </authorList>
    </citation>
    <scope>NUCLEOTIDE SEQUENCE [LARGE SCALE GENOMIC DNA]</scope>
    <source>
        <strain evidence="2 3">RN42</strain>
    </source>
</reference>
<sequence length="181" mass="20655">MRCGKQTNTDIRRRSARDQNKKGERKGRLKWETVPLLWYPKVCYWRPSRVVVTLLEGGRRQTGHTTGDNRAFSSRSYSKKPSGIQLGTASLKPISLPQEVVEKQRSSWLANGVRGSTDSLRYHHLILRPSRKFFAIKGGNNFSSKASGGRGFLVYSSCIKRAMMRPRASQTLDEPHLWLSY</sequence>
<dbReference type="Proteomes" id="UP000275078">
    <property type="component" value="Unassembled WGS sequence"/>
</dbReference>
<feature type="compositionally biased region" description="Basic and acidic residues" evidence="1">
    <location>
        <begin position="10"/>
        <end position="22"/>
    </location>
</feature>
<keyword evidence="3" id="KW-1185">Reference proteome</keyword>
<gene>
    <name evidence="2" type="ORF">BJ508DRAFT_378250</name>
</gene>
<name>A0A3N4HZT5_ASCIM</name>
<accession>A0A3N4HZT5</accession>
<feature type="region of interest" description="Disordered" evidence="1">
    <location>
        <begin position="1"/>
        <end position="25"/>
    </location>
</feature>
<organism evidence="2 3">
    <name type="scientific">Ascobolus immersus RN42</name>
    <dbReference type="NCBI Taxonomy" id="1160509"/>
    <lineage>
        <taxon>Eukaryota</taxon>
        <taxon>Fungi</taxon>
        <taxon>Dikarya</taxon>
        <taxon>Ascomycota</taxon>
        <taxon>Pezizomycotina</taxon>
        <taxon>Pezizomycetes</taxon>
        <taxon>Pezizales</taxon>
        <taxon>Ascobolaceae</taxon>
        <taxon>Ascobolus</taxon>
    </lineage>
</organism>
<evidence type="ECO:0000313" key="3">
    <source>
        <dbReference type="Proteomes" id="UP000275078"/>
    </source>
</evidence>